<dbReference type="EMBL" id="LUCM01005967">
    <property type="protein sequence ID" value="KAA0191998.1"/>
    <property type="molecule type" value="Genomic_DNA"/>
</dbReference>
<accession>A0A8E0VIX7</accession>
<reference evidence="2" key="1">
    <citation type="submission" date="2019-05" db="EMBL/GenBank/DDBJ databases">
        <title>Annotation for the trematode Fasciolopsis buski.</title>
        <authorList>
            <person name="Choi Y.-J."/>
        </authorList>
    </citation>
    <scope>NUCLEOTIDE SEQUENCE</scope>
    <source>
        <strain evidence="2">HT</strain>
        <tissue evidence="2">Whole worm</tissue>
    </source>
</reference>
<keyword evidence="3" id="KW-1185">Reference proteome</keyword>
<gene>
    <name evidence="2" type="ORF">FBUS_10704</name>
</gene>
<proteinExistence type="predicted"/>
<evidence type="ECO:0000256" key="1">
    <source>
        <dbReference type="SAM" id="MobiDB-lite"/>
    </source>
</evidence>
<organism evidence="2 3">
    <name type="scientific">Fasciolopsis buskii</name>
    <dbReference type="NCBI Taxonomy" id="27845"/>
    <lineage>
        <taxon>Eukaryota</taxon>
        <taxon>Metazoa</taxon>
        <taxon>Spiralia</taxon>
        <taxon>Lophotrochozoa</taxon>
        <taxon>Platyhelminthes</taxon>
        <taxon>Trematoda</taxon>
        <taxon>Digenea</taxon>
        <taxon>Plagiorchiida</taxon>
        <taxon>Echinostomata</taxon>
        <taxon>Echinostomatoidea</taxon>
        <taxon>Fasciolidae</taxon>
        <taxon>Fasciolopsis</taxon>
    </lineage>
</organism>
<dbReference type="OrthoDB" id="10456181at2759"/>
<comment type="caution">
    <text evidence="2">The sequence shown here is derived from an EMBL/GenBank/DDBJ whole genome shotgun (WGS) entry which is preliminary data.</text>
</comment>
<evidence type="ECO:0000313" key="2">
    <source>
        <dbReference type="EMBL" id="KAA0191998.1"/>
    </source>
</evidence>
<sequence>MSSEVCDEGIMPMLQFMPSLGSSQFRFEDGELVLSDNEGQNEQKPSAEERNGSRKSKRKQTFERRNIKYVELIERYLFRKVREATLNEDAKAAQQAEMERRKRMLAKDGMDQTKFSNIEFLLNDGVSNVDSCLSVVSGDGEGSLASSEADAIDIPLKKRKDSFDEVVDNHVSQNDDSNAEMKFLRETKARIPEAESQSHNICDSSEADGGSAMDIKNASHVGASASVNLFGSKWNSGHGGQTQDDAILLGDSDDEREKVSYLQVPMTCKIMLQSQI</sequence>
<feature type="region of interest" description="Disordered" evidence="1">
    <location>
        <begin position="35"/>
        <end position="60"/>
    </location>
</feature>
<evidence type="ECO:0000313" key="3">
    <source>
        <dbReference type="Proteomes" id="UP000728185"/>
    </source>
</evidence>
<dbReference type="Proteomes" id="UP000728185">
    <property type="component" value="Unassembled WGS sequence"/>
</dbReference>
<name>A0A8E0VIX7_9TREM</name>
<protein>
    <submittedName>
        <fullName evidence="2">Uncharacterized protein</fullName>
    </submittedName>
</protein>
<dbReference type="AlphaFoldDB" id="A0A8E0VIX7"/>